<sequence>MRKVHLLSALFFLGLTVNSCKKEGELTPEFEENNASVYFHDTNTIKSFTVKDDSILTSKTTRSLIGIYHDSVFGEVKSSFFSRLSMVGTNLNFGAPSVLRVDSVVFALKYSQYYGTQDAQNIELFELTEDMNDDGSYYSNDSIAFSSSPIGNTTFTPTLDSTYISGQAFPPLLRIRVDNSIGQRFLNESGQSTFTSQENFKAFFKGIHVKVTSLNNNNTTRGAITYFEPTSVVSGLYVYYSDFSSGSPVSKIERWAIATDDQRFTKFEHNYSGSVVQSVLDGSSNDGSVTYSQAMAGVKTLIKIPFVKNLTEVLERPIINQAEIVIPAVQSTINQYGYPSKMILIAADSSGSGGVFLPDFFVSEAYYGGVYDESTKDYKFNITRHIHNVVNKNRADYGLYLLVSGTSVSAGRVIIKNQTNNLEGIKLNLTYSTTE</sequence>
<protein>
    <submittedName>
        <fullName evidence="1">DUF4270 family protein</fullName>
    </submittedName>
</protein>
<proteinExistence type="predicted"/>
<dbReference type="Pfam" id="PF14092">
    <property type="entry name" value="DUF4270"/>
    <property type="match status" value="1"/>
</dbReference>
<evidence type="ECO:0000313" key="1">
    <source>
        <dbReference type="EMBL" id="NBG64827.1"/>
    </source>
</evidence>
<keyword evidence="2" id="KW-1185">Reference proteome</keyword>
<name>A0A6N9NI02_9FLAO</name>
<dbReference type="RefSeq" id="WP_160631352.1">
    <property type="nucleotide sequence ID" value="NZ_WWNE01000003.1"/>
</dbReference>
<evidence type="ECO:0000313" key="2">
    <source>
        <dbReference type="Proteomes" id="UP000470771"/>
    </source>
</evidence>
<gene>
    <name evidence="1" type="ORF">GQN54_01775</name>
</gene>
<dbReference type="AlphaFoldDB" id="A0A6N9NI02"/>
<dbReference type="InterPro" id="IPR025366">
    <property type="entry name" value="DUF4270"/>
</dbReference>
<accession>A0A6N9NI02</accession>
<organism evidence="1 2">
    <name type="scientific">Acidiluteibacter ferrifornacis</name>
    <dbReference type="NCBI Taxonomy" id="2692424"/>
    <lineage>
        <taxon>Bacteria</taxon>
        <taxon>Pseudomonadati</taxon>
        <taxon>Bacteroidota</taxon>
        <taxon>Flavobacteriia</taxon>
        <taxon>Flavobacteriales</taxon>
        <taxon>Cryomorphaceae</taxon>
        <taxon>Acidiluteibacter</taxon>
    </lineage>
</organism>
<dbReference type="Proteomes" id="UP000470771">
    <property type="component" value="Unassembled WGS sequence"/>
</dbReference>
<dbReference type="EMBL" id="WWNE01000003">
    <property type="protein sequence ID" value="NBG64827.1"/>
    <property type="molecule type" value="Genomic_DNA"/>
</dbReference>
<comment type="caution">
    <text evidence="1">The sequence shown here is derived from an EMBL/GenBank/DDBJ whole genome shotgun (WGS) entry which is preliminary data.</text>
</comment>
<reference evidence="1 2" key="1">
    <citation type="submission" date="2019-12" db="EMBL/GenBank/DDBJ databases">
        <authorList>
            <person name="Zhao J."/>
        </authorList>
    </citation>
    <scope>NUCLEOTIDE SEQUENCE [LARGE SCALE GENOMIC DNA]</scope>
    <source>
        <strain evidence="1 2">S-15</strain>
    </source>
</reference>